<dbReference type="Gene3D" id="3.10.260.20">
    <property type="entry name" value="Ski"/>
    <property type="match status" value="1"/>
</dbReference>
<dbReference type="WBParaSite" id="nOo.2.0.1.t06281-RA">
    <property type="protein sequence ID" value="nOo.2.0.1.t06281-RA"/>
    <property type="gene ID" value="nOo.2.0.1.g06281"/>
</dbReference>
<sequence>MIRHQQLMMATQLPTMLSYNDIKPLESINNATIYTYRGKRIAGFELQGFRMICLPQIRALRSLGAIQHGVNRCKLISCKDFDQLYDDCHKIHHRSGRPAKRSVDWENAPCEKSKKQKYNSDRILVPLTATQQIVVQHLMATAATTITASESVRSDGKTMDNIVSDHEFSINSERSSVSSLSRSTSLPSLPLNLTKNVNNYQYENDSNTLQKAVSSNNSKFVLQNNCFNQNASTEDIEVLQVMLNKIIALIEVATLNLKTERELIENEKCEV</sequence>
<dbReference type="GO" id="GO:0005634">
    <property type="term" value="C:nucleus"/>
    <property type="evidence" value="ECO:0007669"/>
    <property type="project" value="UniProtKB-SubCell"/>
</dbReference>
<evidence type="ECO:0000256" key="3">
    <source>
        <dbReference type="ARBA" id="ARBA00038192"/>
    </source>
</evidence>
<evidence type="ECO:0000313" key="7">
    <source>
        <dbReference type="WBParaSite" id="nOo.2.0.1.t06281-RA"/>
    </source>
</evidence>
<dbReference type="InterPro" id="IPR003380">
    <property type="entry name" value="SKI/SNO/DAC"/>
</dbReference>
<reference evidence="7" key="1">
    <citation type="submission" date="2016-06" db="UniProtKB">
        <authorList>
            <consortium name="WormBaseParasite"/>
        </authorList>
    </citation>
    <scope>IDENTIFICATION</scope>
</reference>
<dbReference type="Pfam" id="PF02437">
    <property type="entry name" value="Ski_Sno_DHD"/>
    <property type="match status" value="1"/>
</dbReference>
<dbReference type="GO" id="GO:0005667">
    <property type="term" value="C:transcription regulator complex"/>
    <property type="evidence" value="ECO:0007669"/>
    <property type="project" value="TreeGrafter"/>
</dbReference>
<dbReference type="InterPro" id="IPR052417">
    <property type="entry name" value="Dachshund_domain"/>
</dbReference>
<dbReference type="AlphaFoldDB" id="A0A182EDX9"/>
<dbReference type="EMBL" id="UYRW01001907">
    <property type="protein sequence ID" value="VDK81787.1"/>
    <property type="molecule type" value="Genomic_DNA"/>
</dbReference>
<dbReference type="GO" id="GO:0000978">
    <property type="term" value="F:RNA polymerase II cis-regulatory region sequence-specific DNA binding"/>
    <property type="evidence" value="ECO:0007669"/>
    <property type="project" value="TreeGrafter"/>
</dbReference>
<name>A0A182EDX9_ONCOC</name>
<dbReference type="Proteomes" id="UP000271087">
    <property type="component" value="Unassembled WGS sequence"/>
</dbReference>
<comment type="similarity">
    <text evidence="3">Belongs to the DACH/dachshund family.</text>
</comment>
<organism evidence="7">
    <name type="scientific">Onchocerca ochengi</name>
    <name type="common">Filarial nematode worm</name>
    <dbReference type="NCBI Taxonomy" id="42157"/>
    <lineage>
        <taxon>Eukaryota</taxon>
        <taxon>Metazoa</taxon>
        <taxon>Ecdysozoa</taxon>
        <taxon>Nematoda</taxon>
        <taxon>Chromadorea</taxon>
        <taxon>Rhabditida</taxon>
        <taxon>Spirurina</taxon>
        <taxon>Spiruromorpha</taxon>
        <taxon>Filarioidea</taxon>
        <taxon>Onchocercidae</taxon>
        <taxon>Onchocerca</taxon>
    </lineage>
</organism>
<dbReference type="PANTHER" id="PTHR12577">
    <property type="entry name" value="DACHSHUND"/>
    <property type="match status" value="1"/>
</dbReference>
<keyword evidence="2" id="KW-0539">Nucleus</keyword>
<comment type="subcellular location">
    <subcellularLocation>
        <location evidence="1">Nucleus</location>
    </subcellularLocation>
</comment>
<dbReference type="PANTHER" id="PTHR12577:SF6">
    <property type="entry name" value="DACHSHUND, ISOFORM B"/>
    <property type="match status" value="1"/>
</dbReference>
<dbReference type="GO" id="GO:0000981">
    <property type="term" value="F:DNA-binding transcription factor activity, RNA polymerase II-specific"/>
    <property type="evidence" value="ECO:0007669"/>
    <property type="project" value="TreeGrafter"/>
</dbReference>
<evidence type="ECO:0000259" key="4">
    <source>
        <dbReference type="Pfam" id="PF02437"/>
    </source>
</evidence>
<dbReference type="OrthoDB" id="6436112at2759"/>
<protein>
    <submittedName>
        <fullName evidence="7">Ski_Sno domain-containing protein</fullName>
    </submittedName>
</protein>
<gene>
    <name evidence="5" type="ORF">NOO_LOCUS6281</name>
</gene>
<dbReference type="SUPFAM" id="SSF46955">
    <property type="entry name" value="Putative DNA-binding domain"/>
    <property type="match status" value="1"/>
</dbReference>
<reference evidence="5 6" key="2">
    <citation type="submission" date="2018-08" db="EMBL/GenBank/DDBJ databases">
        <authorList>
            <person name="Laetsch R D."/>
            <person name="Stevens L."/>
            <person name="Kumar S."/>
            <person name="Blaxter L. M."/>
        </authorList>
    </citation>
    <scope>NUCLEOTIDE SEQUENCE [LARGE SCALE GENOMIC DNA]</scope>
</reference>
<proteinExistence type="inferred from homology"/>
<feature type="domain" description="SKI/SNO/DAC" evidence="4">
    <location>
        <begin position="56"/>
        <end position="89"/>
    </location>
</feature>
<dbReference type="STRING" id="42157.A0A182EDX9"/>
<dbReference type="InterPro" id="IPR009061">
    <property type="entry name" value="DNA-bd_dom_put_sf"/>
</dbReference>
<evidence type="ECO:0000313" key="5">
    <source>
        <dbReference type="EMBL" id="VDK81787.1"/>
    </source>
</evidence>
<keyword evidence="6" id="KW-1185">Reference proteome</keyword>
<dbReference type="InterPro" id="IPR037000">
    <property type="entry name" value="Ski_DNA-bd_sf"/>
</dbReference>
<evidence type="ECO:0000256" key="1">
    <source>
        <dbReference type="ARBA" id="ARBA00004123"/>
    </source>
</evidence>
<evidence type="ECO:0000256" key="2">
    <source>
        <dbReference type="ARBA" id="ARBA00023242"/>
    </source>
</evidence>
<accession>A0A182EDX9</accession>
<evidence type="ECO:0000313" key="6">
    <source>
        <dbReference type="Proteomes" id="UP000271087"/>
    </source>
</evidence>